<dbReference type="GO" id="GO:0019171">
    <property type="term" value="F:(3R)-hydroxyacyl-[acyl-carrier-protein] dehydratase activity"/>
    <property type="evidence" value="ECO:0007669"/>
    <property type="project" value="UniProtKB-EC"/>
</dbReference>
<gene>
    <name evidence="8" type="primary">fabZ</name>
    <name evidence="9" type="ORF">BRCON_1584</name>
</gene>
<keyword evidence="6 8" id="KW-0456">Lyase</keyword>
<dbReference type="PANTHER" id="PTHR30272:SF1">
    <property type="entry name" value="3-HYDROXYACYL-[ACYL-CARRIER-PROTEIN] DEHYDRATASE"/>
    <property type="match status" value="1"/>
</dbReference>
<dbReference type="Gene3D" id="3.10.129.10">
    <property type="entry name" value="Hotdog Thioesterase"/>
    <property type="match status" value="1"/>
</dbReference>
<organism evidence="9 10">
    <name type="scientific">Sumerlaea chitinivorans</name>
    <dbReference type="NCBI Taxonomy" id="2250252"/>
    <lineage>
        <taxon>Bacteria</taxon>
        <taxon>Candidatus Sumerlaeota</taxon>
        <taxon>Candidatus Sumerlaeia</taxon>
        <taxon>Candidatus Sumerlaeales</taxon>
        <taxon>Candidatus Sumerlaeaceae</taxon>
        <taxon>Candidatus Sumerlaea</taxon>
    </lineage>
</organism>
<comment type="subcellular location">
    <subcellularLocation>
        <location evidence="1 8">Cytoplasm</location>
    </subcellularLocation>
</comment>
<dbReference type="EMBL" id="CP030759">
    <property type="protein sequence ID" value="AXA36361.1"/>
    <property type="molecule type" value="Genomic_DNA"/>
</dbReference>
<feature type="active site" evidence="8">
    <location>
        <position position="58"/>
    </location>
</feature>
<evidence type="ECO:0000256" key="2">
    <source>
        <dbReference type="ARBA" id="ARBA00022490"/>
    </source>
</evidence>
<keyword evidence="3 8" id="KW-0444">Lipid biosynthesis</keyword>
<dbReference type="CDD" id="cd01288">
    <property type="entry name" value="FabZ"/>
    <property type="match status" value="1"/>
</dbReference>
<keyword evidence="2 8" id="KW-0963">Cytoplasm</keyword>
<protein>
    <recommendedName>
        <fullName evidence="8">3-hydroxyacyl-[acyl-carrier-protein] dehydratase FabZ</fullName>
        <ecNumber evidence="8">4.2.1.59</ecNumber>
    </recommendedName>
    <alternativeName>
        <fullName evidence="8">(3R)-hydroxymyristoyl-[acyl-carrier-protein] dehydratase</fullName>
        <shortName evidence="8">(3R)-hydroxymyristoyl-ACP dehydrase</shortName>
    </alternativeName>
    <alternativeName>
        <fullName evidence="8">Beta-hydroxyacyl-ACP dehydratase</fullName>
    </alternativeName>
</protein>
<dbReference type="PANTHER" id="PTHR30272">
    <property type="entry name" value="3-HYDROXYACYL-[ACYL-CARRIER-PROTEIN] DEHYDRATASE"/>
    <property type="match status" value="1"/>
</dbReference>
<dbReference type="FunFam" id="3.10.129.10:FF:000001">
    <property type="entry name" value="3-hydroxyacyl-[acyl-carrier-protein] dehydratase FabZ"/>
    <property type="match status" value="1"/>
</dbReference>
<evidence type="ECO:0000313" key="9">
    <source>
        <dbReference type="EMBL" id="AXA36361.1"/>
    </source>
</evidence>
<evidence type="ECO:0000313" key="10">
    <source>
        <dbReference type="Proteomes" id="UP000262583"/>
    </source>
</evidence>
<dbReference type="NCBIfam" id="TIGR01750">
    <property type="entry name" value="fabZ"/>
    <property type="match status" value="1"/>
</dbReference>
<evidence type="ECO:0000256" key="6">
    <source>
        <dbReference type="ARBA" id="ARBA00023239"/>
    </source>
</evidence>
<evidence type="ECO:0000256" key="5">
    <source>
        <dbReference type="ARBA" id="ARBA00023098"/>
    </source>
</evidence>
<comment type="function">
    <text evidence="7 8">Involved in unsaturated fatty acids biosynthesis. Catalyzes the dehydration of short chain beta-hydroxyacyl-ACPs and long chain saturated and unsaturated beta-hydroxyacyl-ACPs.</text>
</comment>
<evidence type="ECO:0000256" key="3">
    <source>
        <dbReference type="ARBA" id="ARBA00022516"/>
    </source>
</evidence>
<dbReference type="InterPro" id="IPR029069">
    <property type="entry name" value="HotDog_dom_sf"/>
</dbReference>
<evidence type="ECO:0000256" key="8">
    <source>
        <dbReference type="HAMAP-Rule" id="MF_00406"/>
    </source>
</evidence>
<keyword evidence="5 8" id="KW-0443">Lipid metabolism</keyword>
<comment type="catalytic activity">
    <reaction evidence="8">
        <text>a (3R)-hydroxyacyl-[ACP] = a (2E)-enoyl-[ACP] + H2O</text>
        <dbReference type="Rhea" id="RHEA:13097"/>
        <dbReference type="Rhea" id="RHEA-COMP:9925"/>
        <dbReference type="Rhea" id="RHEA-COMP:9945"/>
        <dbReference type="ChEBI" id="CHEBI:15377"/>
        <dbReference type="ChEBI" id="CHEBI:78784"/>
        <dbReference type="ChEBI" id="CHEBI:78827"/>
        <dbReference type="EC" id="4.2.1.59"/>
    </reaction>
</comment>
<dbReference type="HAMAP" id="MF_00406">
    <property type="entry name" value="FabZ"/>
    <property type="match status" value="1"/>
</dbReference>
<dbReference type="SUPFAM" id="SSF54637">
    <property type="entry name" value="Thioesterase/thiol ester dehydrase-isomerase"/>
    <property type="match status" value="1"/>
</dbReference>
<dbReference type="GO" id="GO:0016020">
    <property type="term" value="C:membrane"/>
    <property type="evidence" value="ECO:0007669"/>
    <property type="project" value="GOC"/>
</dbReference>
<dbReference type="InterPro" id="IPR010084">
    <property type="entry name" value="FabZ"/>
</dbReference>
<dbReference type="KEGG" id="schv:BRCON_1584"/>
<dbReference type="Pfam" id="PF07977">
    <property type="entry name" value="FabA"/>
    <property type="match status" value="1"/>
</dbReference>
<name>A0A2Z4Y568_SUMC1</name>
<proteinExistence type="inferred from homology"/>
<dbReference type="InterPro" id="IPR013114">
    <property type="entry name" value="FabA_FabZ"/>
</dbReference>
<dbReference type="Proteomes" id="UP000262583">
    <property type="component" value="Chromosome"/>
</dbReference>
<evidence type="ECO:0000256" key="1">
    <source>
        <dbReference type="ARBA" id="ARBA00004496"/>
    </source>
</evidence>
<dbReference type="EC" id="4.2.1.59" evidence="8"/>
<evidence type="ECO:0000256" key="7">
    <source>
        <dbReference type="ARBA" id="ARBA00025049"/>
    </source>
</evidence>
<dbReference type="GO" id="GO:0009245">
    <property type="term" value="P:lipid A biosynthetic process"/>
    <property type="evidence" value="ECO:0007669"/>
    <property type="project" value="UniProtKB-UniRule"/>
</dbReference>
<dbReference type="AlphaFoldDB" id="A0A2Z4Y568"/>
<evidence type="ECO:0000256" key="4">
    <source>
        <dbReference type="ARBA" id="ARBA00022556"/>
    </source>
</evidence>
<comment type="similarity">
    <text evidence="8">Belongs to the thioester dehydratase family. FabZ subfamily.</text>
</comment>
<dbReference type="GO" id="GO:0005737">
    <property type="term" value="C:cytoplasm"/>
    <property type="evidence" value="ECO:0007669"/>
    <property type="project" value="UniProtKB-SubCell"/>
</dbReference>
<accession>A0A2Z4Y568</accession>
<dbReference type="NCBIfam" id="NF000582">
    <property type="entry name" value="PRK00006.1"/>
    <property type="match status" value="1"/>
</dbReference>
<keyword evidence="4 8" id="KW-0441">Lipid A biosynthesis</keyword>
<reference evidence="9 10" key="1">
    <citation type="submission" date="2018-05" db="EMBL/GenBank/DDBJ databases">
        <title>A metagenomic window into the 2 km-deep terrestrial subsurface aquifer revealed taxonomically and functionally diverse microbial community comprising novel uncultured bacterial lineages.</title>
        <authorList>
            <person name="Kadnikov V.V."/>
            <person name="Mardanov A.V."/>
            <person name="Beletsky A.V."/>
            <person name="Banks D."/>
            <person name="Pimenov N.V."/>
            <person name="Frank Y.A."/>
            <person name="Karnachuk O.V."/>
            <person name="Ravin N.V."/>
        </authorList>
    </citation>
    <scope>NUCLEOTIDE SEQUENCE [LARGE SCALE GENOMIC DNA]</scope>
    <source>
        <strain evidence="9">BY</strain>
    </source>
</reference>
<dbReference type="GO" id="GO:0006633">
    <property type="term" value="P:fatty acid biosynthetic process"/>
    <property type="evidence" value="ECO:0007669"/>
    <property type="project" value="UniProtKB-UniRule"/>
</dbReference>
<sequence>MSNDKPFDLKAPLDINQIREILPHRYPFLLVDRIDEISETRVVGTKCVTMNEWFFQGHFPQRPVMPGVLMIEAMAQVGAVLALAREGGNSLALLAGVDQAKFRRIVQPGDVLRIEVEETYRRKTIGKTAGKIYANGELACEAIITFALSVQEK</sequence>